<evidence type="ECO:0000313" key="5">
    <source>
        <dbReference type="EMBL" id="ETW17780.1"/>
    </source>
</evidence>
<feature type="domain" description="RRM" evidence="4">
    <location>
        <begin position="598"/>
        <end position="692"/>
    </location>
</feature>
<feature type="region of interest" description="Disordered" evidence="3">
    <location>
        <begin position="522"/>
        <end position="595"/>
    </location>
</feature>
<gene>
    <name evidence="5" type="ORF">PFFVO_03429</name>
</gene>
<feature type="region of interest" description="Disordered" evidence="3">
    <location>
        <begin position="833"/>
        <end position="856"/>
    </location>
</feature>
<sequence>MINEDNNTQCNKNHTSDHKNDQQIIKSSELLLDDASNTHSNNEDNALEWLKEISKKKKKKDESSDMVSNIKNDNIEHVKNVDKSDMTINMDTQKNDTTYELDIQSESEEMNTGKLIIFNLPPINEQDIKSLCERYGPIVDVKVFKKNLIKGDTQIYLNNKSKTKSSDDFFIKLLKGNTSNNNHNNNKKNKDDDYNKKDDNNSFIIDQSKDEQHSNNQKCNKNILYNDLTNVNVYAFVNFMFPSSCEKAKIHLDNKIYRGKILIAKYSKEKKITNYEENIENINEKNIFIKLSNDCKTSYKKIVEIQKKKSCQNENMWNILYTDINTSINNFCKENNCSVESVLNIKDKNIAVNVSLTETYIINKIKTWIKNEGIYLDAFEQIYVKKKKNEDEKDITKINSNNKNENIEKNNNDNNNNNNTSNEVDKDDKEIVKYRRSDDTIIIKNLSIYTNQNDIINLFKQYGILKRVSFSPYNNICIIQYENADNAKKAFISNSYIRYKKLPLYLEWAPLNLFAKQKDIEDDNNYGMNDKRTIKREETNEDDVTRNTDQYDHKNGDTNDNNNNNNDDGDSHNVNVNDDGDDDEDDEDDDEYGEGTHASIYIKNINFNTKEEDLKNLFDKMEGFITCNIVKSKKVILQKDKESNKISNQYNTVSSGYGFAEFKNKELAMEAIKRLTGTRLNDHLLEMSLSHNRIRKKKNINQKKNEDEKLVLKNKKQVTKKLVVKNLAFQVNKEELRKLFSAFGNVKSVRIPKNVYNRSRGYAFIEFMSKKESCNAIESLQHTHLYGRHLIIDFADDFIFDKNVDEYDKLKELNNQQNKDIITSEQAKRKSIYESQKSKQVSESKKRRLTSNLKSI</sequence>
<dbReference type="InterPro" id="IPR035979">
    <property type="entry name" value="RBD_domain_sf"/>
</dbReference>
<feature type="compositionally biased region" description="Polar residues" evidence="3">
    <location>
        <begin position="1"/>
        <end position="13"/>
    </location>
</feature>
<feature type="region of interest" description="Disordered" evidence="3">
    <location>
        <begin position="1"/>
        <end position="22"/>
    </location>
</feature>
<evidence type="ECO:0000256" key="2">
    <source>
        <dbReference type="PROSITE-ProRule" id="PRU00176"/>
    </source>
</evidence>
<feature type="domain" description="RRM" evidence="4">
    <location>
        <begin position="720"/>
        <end position="797"/>
    </location>
</feature>
<reference evidence="5 6" key="2">
    <citation type="submission" date="2013-02" db="EMBL/GenBank/DDBJ databases">
        <title>The Genome Sequence of Plasmodium falciparum Vietnam Oak-Knoll (FVO).</title>
        <authorList>
            <consortium name="The Broad Institute Genome Sequencing Platform"/>
            <consortium name="The Broad Institute Genome Sequencing Center for Infectious Disease"/>
            <person name="Neafsey D."/>
            <person name="Cheeseman I."/>
            <person name="Volkman S."/>
            <person name="Adams J."/>
            <person name="Walker B."/>
            <person name="Young S.K."/>
            <person name="Zeng Q."/>
            <person name="Gargeya S."/>
            <person name="Fitzgerald M."/>
            <person name="Haas B."/>
            <person name="Abouelleil A."/>
            <person name="Alvarado L."/>
            <person name="Arachchi H.M."/>
            <person name="Berlin A.M."/>
            <person name="Chapman S.B."/>
            <person name="Dewar J."/>
            <person name="Goldberg J."/>
            <person name="Griggs A."/>
            <person name="Gujja S."/>
            <person name="Hansen M."/>
            <person name="Howarth C."/>
            <person name="Imamovic A."/>
            <person name="Larimer J."/>
            <person name="McCowan C."/>
            <person name="Murphy C."/>
            <person name="Neiman D."/>
            <person name="Pearson M."/>
            <person name="Priest M."/>
            <person name="Roberts A."/>
            <person name="Saif S."/>
            <person name="Shea T."/>
            <person name="Sisk P."/>
            <person name="Sykes S."/>
            <person name="Wortman J."/>
            <person name="Nusbaum C."/>
            <person name="Birren B."/>
        </authorList>
    </citation>
    <scope>NUCLEOTIDE SEQUENCE [LARGE SCALE GENOMIC DNA]</scope>
    <source>
        <strain evidence="6">Vietnam Oak-Knoll (FVO)</strain>
    </source>
</reference>
<dbReference type="Gene3D" id="3.30.70.330">
    <property type="match status" value="4"/>
</dbReference>
<feature type="domain" description="RRM" evidence="4">
    <location>
        <begin position="439"/>
        <end position="511"/>
    </location>
</feature>
<feature type="region of interest" description="Disordered" evidence="3">
    <location>
        <begin position="180"/>
        <end position="201"/>
    </location>
</feature>
<protein>
    <recommendedName>
        <fullName evidence="4">RRM domain-containing protein</fullName>
    </recommendedName>
</protein>
<feature type="compositionally biased region" description="Low complexity" evidence="3">
    <location>
        <begin position="412"/>
        <end position="422"/>
    </location>
</feature>
<keyword evidence="1 2" id="KW-0694">RNA-binding</keyword>
<dbReference type="PANTHER" id="PTHR10352">
    <property type="entry name" value="EUKARYOTIC TRANSLATION INITIATION FACTOR 3 SUBUNIT G"/>
    <property type="match status" value="1"/>
</dbReference>
<dbReference type="InterPro" id="IPR012677">
    <property type="entry name" value="Nucleotide-bd_a/b_plait_sf"/>
</dbReference>
<dbReference type="OrthoDB" id="439639at2759"/>
<dbReference type="InterPro" id="IPR000504">
    <property type="entry name" value="RRM_dom"/>
</dbReference>
<dbReference type="SUPFAM" id="SSF54928">
    <property type="entry name" value="RNA-binding domain, RBD"/>
    <property type="match status" value="4"/>
</dbReference>
<evidence type="ECO:0000256" key="1">
    <source>
        <dbReference type="ARBA" id="ARBA00022884"/>
    </source>
</evidence>
<accession>A0A024V6F9</accession>
<feature type="compositionally biased region" description="Basic and acidic residues" evidence="3">
    <location>
        <begin position="833"/>
        <end position="844"/>
    </location>
</feature>
<feature type="compositionally biased region" description="Low complexity" evidence="3">
    <location>
        <begin position="558"/>
        <end position="577"/>
    </location>
</feature>
<dbReference type="CDD" id="cd00590">
    <property type="entry name" value="RRM_SF"/>
    <property type="match status" value="1"/>
</dbReference>
<dbReference type="PROSITE" id="PS50102">
    <property type="entry name" value="RRM"/>
    <property type="match status" value="3"/>
</dbReference>
<evidence type="ECO:0000313" key="6">
    <source>
        <dbReference type="Proteomes" id="UP000030690"/>
    </source>
</evidence>
<reference evidence="5 6" key="1">
    <citation type="submission" date="2013-02" db="EMBL/GenBank/DDBJ databases">
        <title>The Genome Annotation of Plasmodium falciparum Vietnam Oak-Knoll (FVO).</title>
        <authorList>
            <consortium name="The Broad Institute Genome Sequencing Platform"/>
            <consortium name="The Broad Institute Genome Sequencing Center for Infectious Disease"/>
            <person name="Neafsey D."/>
            <person name="Hoffman S."/>
            <person name="Volkman S."/>
            <person name="Rosenthal P."/>
            <person name="Walker B."/>
            <person name="Young S.K."/>
            <person name="Zeng Q."/>
            <person name="Gargeya S."/>
            <person name="Fitzgerald M."/>
            <person name="Haas B."/>
            <person name="Abouelleil A."/>
            <person name="Allen A.W."/>
            <person name="Alvarado L."/>
            <person name="Arachchi H.M."/>
            <person name="Berlin A.M."/>
            <person name="Chapman S.B."/>
            <person name="Gainer-Dewar J."/>
            <person name="Goldberg J."/>
            <person name="Griggs A."/>
            <person name="Gujja S."/>
            <person name="Hansen M."/>
            <person name="Howarth C."/>
            <person name="Imamovic A."/>
            <person name="Ireland A."/>
            <person name="Larimer J."/>
            <person name="McCowan C."/>
            <person name="Murphy C."/>
            <person name="Pearson M."/>
            <person name="Poon T.W."/>
            <person name="Priest M."/>
            <person name="Roberts A."/>
            <person name="Saif S."/>
            <person name="Shea T."/>
            <person name="Sisk P."/>
            <person name="Sykes S."/>
            <person name="Wortman J."/>
            <person name="Nusbaum C."/>
            <person name="Birren B."/>
        </authorList>
    </citation>
    <scope>NUCLEOTIDE SEQUENCE [LARGE SCALE GENOMIC DNA]</scope>
    <source>
        <strain evidence="6">Vietnam Oak-Knoll (FVO)</strain>
    </source>
</reference>
<dbReference type="Pfam" id="PF00076">
    <property type="entry name" value="RRM_1"/>
    <property type="match status" value="2"/>
</dbReference>
<evidence type="ECO:0000259" key="4">
    <source>
        <dbReference type="PROSITE" id="PS50102"/>
    </source>
</evidence>
<dbReference type="SMART" id="SM00360">
    <property type="entry name" value="RRM"/>
    <property type="match status" value="4"/>
</dbReference>
<dbReference type="GO" id="GO:0003723">
    <property type="term" value="F:RNA binding"/>
    <property type="evidence" value="ECO:0007669"/>
    <property type="project" value="UniProtKB-UniRule"/>
</dbReference>
<dbReference type="CDD" id="cd12320">
    <property type="entry name" value="RRM6_RBM19_RRM5_MRD1"/>
    <property type="match status" value="1"/>
</dbReference>
<name>A0A024V6F9_PLAFA</name>
<dbReference type="AlphaFoldDB" id="A0A024V6F9"/>
<feature type="compositionally biased region" description="Basic and acidic residues" evidence="3">
    <location>
        <begin position="188"/>
        <end position="200"/>
    </location>
</feature>
<feature type="compositionally biased region" description="Basic and acidic residues" evidence="3">
    <location>
        <begin position="529"/>
        <end position="557"/>
    </location>
</feature>
<dbReference type="Proteomes" id="UP000030690">
    <property type="component" value="Unassembled WGS sequence"/>
</dbReference>
<organism evidence="5 6">
    <name type="scientific">Plasmodium falciparum Vietnam Oak-Knoll</name>
    <name type="common">FVO</name>
    <dbReference type="NCBI Taxonomy" id="1036723"/>
    <lineage>
        <taxon>Eukaryota</taxon>
        <taxon>Sar</taxon>
        <taxon>Alveolata</taxon>
        <taxon>Apicomplexa</taxon>
        <taxon>Aconoidasida</taxon>
        <taxon>Haemosporida</taxon>
        <taxon>Plasmodiidae</taxon>
        <taxon>Plasmodium</taxon>
        <taxon>Plasmodium (Laverania)</taxon>
    </lineage>
</organism>
<dbReference type="EMBL" id="KI925116">
    <property type="protein sequence ID" value="ETW17780.1"/>
    <property type="molecule type" value="Genomic_DNA"/>
</dbReference>
<evidence type="ECO:0000256" key="3">
    <source>
        <dbReference type="SAM" id="MobiDB-lite"/>
    </source>
</evidence>
<proteinExistence type="predicted"/>
<feature type="compositionally biased region" description="Acidic residues" evidence="3">
    <location>
        <begin position="578"/>
        <end position="593"/>
    </location>
</feature>
<feature type="region of interest" description="Disordered" evidence="3">
    <location>
        <begin position="395"/>
        <end position="429"/>
    </location>
</feature>